<feature type="compositionally biased region" description="Basic and acidic residues" evidence="1">
    <location>
        <begin position="88"/>
        <end position="117"/>
    </location>
</feature>
<dbReference type="InterPro" id="IPR052973">
    <property type="entry name" value="Fungal_sec-metab_reg_TF"/>
</dbReference>
<feature type="compositionally biased region" description="Low complexity" evidence="1">
    <location>
        <begin position="151"/>
        <end position="164"/>
    </location>
</feature>
<evidence type="ECO:0000256" key="1">
    <source>
        <dbReference type="SAM" id="MobiDB-lite"/>
    </source>
</evidence>
<feature type="region of interest" description="Disordered" evidence="1">
    <location>
        <begin position="138"/>
        <end position="187"/>
    </location>
</feature>
<dbReference type="PANTHER" id="PTHR35392:SF1">
    <property type="entry name" value="ZN(II)2CYS6 TRANSCRIPTION FACTOR (EUROFUNG)"/>
    <property type="match status" value="1"/>
</dbReference>
<evidence type="ECO:0000313" key="2">
    <source>
        <dbReference type="EMBL" id="RYO77516.1"/>
    </source>
</evidence>
<accession>A0ABY0GUX1</accession>
<dbReference type="PANTHER" id="PTHR35392">
    <property type="entry name" value="ZN(II)2CYS6 TRANSCRIPTION FACTOR (EUROFUNG)-RELATED-RELATED"/>
    <property type="match status" value="1"/>
</dbReference>
<dbReference type="EMBL" id="QJNS01000455">
    <property type="protein sequence ID" value="RYO77516.1"/>
    <property type="molecule type" value="Genomic_DNA"/>
</dbReference>
<comment type="caution">
    <text evidence="2">The sequence shown here is derived from an EMBL/GenBank/DDBJ whole genome shotgun (WGS) entry which is preliminary data.</text>
</comment>
<feature type="region of interest" description="Disordered" evidence="1">
    <location>
        <begin position="49"/>
        <end position="123"/>
    </location>
</feature>
<evidence type="ECO:0000313" key="3">
    <source>
        <dbReference type="Proteomes" id="UP000294003"/>
    </source>
</evidence>
<dbReference type="Proteomes" id="UP000294003">
    <property type="component" value="Unassembled WGS sequence"/>
</dbReference>
<organism evidence="2 3">
    <name type="scientific">Monosporascus cannonballus</name>
    <dbReference type="NCBI Taxonomy" id="155416"/>
    <lineage>
        <taxon>Eukaryota</taxon>
        <taxon>Fungi</taxon>
        <taxon>Dikarya</taxon>
        <taxon>Ascomycota</taxon>
        <taxon>Pezizomycotina</taxon>
        <taxon>Sordariomycetes</taxon>
        <taxon>Xylariomycetidae</taxon>
        <taxon>Xylariales</taxon>
        <taxon>Xylariales incertae sedis</taxon>
        <taxon>Monosporascus</taxon>
    </lineage>
</organism>
<gene>
    <name evidence="2" type="ORF">DL762_009210</name>
</gene>
<keyword evidence="3" id="KW-1185">Reference proteome</keyword>
<evidence type="ECO:0008006" key="4">
    <source>
        <dbReference type="Google" id="ProtNLM"/>
    </source>
</evidence>
<sequence>MNPNLSQIANEIPEVLSQYQYQRRLTPEDIPLDSESECDFSQWIDLDKLCGDSTEEDPENRSKSDVISMPGLTSGPSEEGGSSPLPLPEDRARAKARLDDAKKQDDELTIPRRELRPKGHQYPLSIHVFSAGEDSVANMTDDSRESTGNDSSFWSSPSGGNSPFTESGSSETSKPDRGRRKKPLSDRDAVAEVRELGACVRCHIRKLKCNCREVCEKCIDHAQKNSGSASPLLGRQLCFRRKLSEIGLAFDRFFGTSHHNLKRSCLGQLGRRKPRQKPKGLPTYSQRLMISCRHAWIEDGISHWIWRTNTLLYYRSDFYGPLRPLPASVHRELKGIARSAMSSLERDILSGFDRFLKADLAVRNKTSDIIKSLFVTLAIMFEGYFKNKALESHAERGDSGPQGRIWNDLVSNLISQEGNPVDYVLNVLLKKPRKSQNQARQPKRQKVVS</sequence>
<feature type="compositionally biased region" description="Low complexity" evidence="1">
    <location>
        <begin position="70"/>
        <end position="84"/>
    </location>
</feature>
<reference evidence="2 3" key="1">
    <citation type="submission" date="2018-06" db="EMBL/GenBank/DDBJ databases">
        <title>Complete Genomes of Monosporascus.</title>
        <authorList>
            <person name="Robinson A.J."/>
            <person name="Natvig D.O."/>
        </authorList>
    </citation>
    <scope>NUCLEOTIDE SEQUENCE [LARGE SCALE GENOMIC DNA]</scope>
    <source>
        <strain evidence="2 3">CBS 609.92</strain>
    </source>
</reference>
<name>A0ABY0GUX1_9PEZI</name>
<proteinExistence type="predicted"/>
<protein>
    <recommendedName>
        <fullName evidence="4">Zn(2)-C6 fungal-type domain-containing protein</fullName>
    </recommendedName>
</protein>